<name>A0A6C0Y1A9_9GAMM</name>
<dbReference type="Gene3D" id="1.25.40.10">
    <property type="entry name" value="Tetratricopeptide repeat domain"/>
    <property type="match status" value="1"/>
</dbReference>
<sequence length="237" mass="27354">MLRKISILIISLFISLMVHSTENEITYKFSPTIQIAKDKYQKLINSLMSDPSAPNSISYSPELDQLLKENNEVKINQYINVEKRKYLATLNKYILQGDPSASMALLEFVLFFKETELKSEIDISPIEKLSDQNNAYASYLLAQHFEYDPTKYLKFLEKAGEQGSPIAQRTLVDEYNFRLPKKLQSIKKAEYWKQKAIASMGSDEYEEEVCKLANCDTGEFELVDFSKDIEKILNQSK</sequence>
<accession>A0A6C0Y1A9</accession>
<dbReference type="EMBL" id="CP044455">
    <property type="protein sequence ID" value="QIC69575.1"/>
    <property type="molecule type" value="Genomic_DNA"/>
</dbReference>
<evidence type="ECO:0000313" key="2">
    <source>
        <dbReference type="Proteomes" id="UP000503440"/>
    </source>
</evidence>
<organism evidence="1 2">
    <name type="scientific">Acinetobacter indicus</name>
    <dbReference type="NCBI Taxonomy" id="756892"/>
    <lineage>
        <taxon>Bacteria</taxon>
        <taxon>Pseudomonadati</taxon>
        <taxon>Pseudomonadota</taxon>
        <taxon>Gammaproteobacteria</taxon>
        <taxon>Moraxellales</taxon>
        <taxon>Moraxellaceae</taxon>
        <taxon>Acinetobacter</taxon>
    </lineage>
</organism>
<gene>
    <name evidence="1" type="ORF">FSC09_03715</name>
</gene>
<dbReference type="RefSeq" id="WP_163145544.1">
    <property type="nucleotide sequence ID" value="NZ_CP044455.1"/>
</dbReference>
<proteinExistence type="predicted"/>
<reference evidence="1 2" key="1">
    <citation type="submission" date="2019-09" db="EMBL/GenBank/DDBJ databases">
        <title>Non-baumannii Acinetobacter spp. carrying blaNDM-1 isolated in China.</title>
        <authorList>
            <person name="Cui C."/>
            <person name="Chen C."/>
            <person name="Sun J."/>
            <person name="Liu Y."/>
        </authorList>
    </citation>
    <scope>NUCLEOTIDE SEQUENCE [LARGE SCALE GENOMIC DNA]</scope>
    <source>
        <strain evidence="1 2">B18</strain>
    </source>
</reference>
<dbReference type="SUPFAM" id="SSF81901">
    <property type="entry name" value="HCP-like"/>
    <property type="match status" value="1"/>
</dbReference>
<dbReference type="InterPro" id="IPR011990">
    <property type="entry name" value="TPR-like_helical_dom_sf"/>
</dbReference>
<dbReference type="Proteomes" id="UP000503440">
    <property type="component" value="Chromosome"/>
</dbReference>
<evidence type="ECO:0000313" key="1">
    <source>
        <dbReference type="EMBL" id="QIC69575.1"/>
    </source>
</evidence>
<protein>
    <submittedName>
        <fullName evidence="1">Sel1 repeat family protein</fullName>
    </submittedName>
</protein>
<dbReference type="AlphaFoldDB" id="A0A6C0Y1A9"/>